<evidence type="ECO:0000313" key="5">
    <source>
        <dbReference type="EMBL" id="JAC76632.1"/>
    </source>
</evidence>
<dbReference type="SMART" id="SM00360">
    <property type="entry name" value="RRM"/>
    <property type="match status" value="1"/>
</dbReference>
<protein>
    <submittedName>
        <fullName evidence="5">Rna-binding domain-containing protein</fullName>
    </submittedName>
</protein>
<evidence type="ECO:0000259" key="4">
    <source>
        <dbReference type="PROSITE" id="PS50102"/>
    </source>
</evidence>
<sequence>MSSEVGQSPARAENEQQHGSSKNLDDVDDEFLRFQAEISAVEKETKRATTATLTAKPQKNIREEEKAPPPSKPPPSASLKPPVVEPGSMLEQFYEQTMNNSNKQTSLPVVFGQGKGSSGAGPLNASQTNTQAFGTGWTHSSNSSAAPAPQDWAPSIGGNIDNSEKAKLQAEAVAKVKAALAKAGQEKERSQTVQFRQAAGKKWVDPTLSEWPDGDHRIFVGDLGNEVNDETLTKAFQRYPSFIKAKVVRDKWNGKSKGYGFVSFSDAAEFAKVLREMNGKYIGNRPCKLSKSTWQERSDQKPVGAKRTAKDGKAPAVGKAKHSRKHIPLPQ</sequence>
<dbReference type="EMBL" id="GBEZ01008933">
    <property type="protein sequence ID" value="JAC76632.1"/>
    <property type="molecule type" value="Transcribed_RNA"/>
</dbReference>
<dbReference type="InterPro" id="IPR035979">
    <property type="entry name" value="RBD_domain_sf"/>
</dbReference>
<accession>A0A061RUY6</accession>
<feature type="compositionally biased region" description="Polar residues" evidence="3">
    <location>
        <begin position="124"/>
        <end position="145"/>
    </location>
</feature>
<dbReference type="PANTHER" id="PTHR47640:SF11">
    <property type="entry name" value="RNA-BINDING PROTEIN 42"/>
    <property type="match status" value="1"/>
</dbReference>
<keyword evidence="1 2" id="KW-0694">RNA-binding</keyword>
<evidence type="ECO:0000256" key="2">
    <source>
        <dbReference type="PROSITE-ProRule" id="PRU00176"/>
    </source>
</evidence>
<evidence type="ECO:0000256" key="1">
    <source>
        <dbReference type="ARBA" id="ARBA00022884"/>
    </source>
</evidence>
<dbReference type="InterPro" id="IPR012677">
    <property type="entry name" value="Nucleotide-bd_a/b_plait_sf"/>
</dbReference>
<feature type="domain" description="RRM" evidence="4">
    <location>
        <begin position="216"/>
        <end position="294"/>
    </location>
</feature>
<proteinExistence type="predicted"/>
<dbReference type="InterPro" id="IPR000504">
    <property type="entry name" value="RRM_dom"/>
</dbReference>
<dbReference type="PANTHER" id="PTHR47640">
    <property type="entry name" value="TRNA SELENOCYSTEINE 1-ASSOCIATED PROTEIN 1-RELATED-RELATED"/>
    <property type="match status" value="1"/>
</dbReference>
<dbReference type="SUPFAM" id="SSF54928">
    <property type="entry name" value="RNA-binding domain, RBD"/>
    <property type="match status" value="1"/>
</dbReference>
<dbReference type="PROSITE" id="PS50102">
    <property type="entry name" value="RRM"/>
    <property type="match status" value="1"/>
</dbReference>
<reference evidence="5" key="1">
    <citation type="submission" date="2014-05" db="EMBL/GenBank/DDBJ databases">
        <title>The transcriptome of the halophilic microalga Tetraselmis sp. GSL018 isolated from the Great Salt Lake, Utah.</title>
        <authorList>
            <person name="Jinkerson R.E."/>
            <person name="D'Adamo S."/>
            <person name="Posewitz M.C."/>
        </authorList>
    </citation>
    <scope>NUCLEOTIDE SEQUENCE</scope>
    <source>
        <strain evidence="5">GSL018</strain>
    </source>
</reference>
<dbReference type="InterPro" id="IPR050825">
    <property type="entry name" value="RBM42_RBP45_47-like"/>
</dbReference>
<dbReference type="Gene3D" id="3.30.70.330">
    <property type="match status" value="1"/>
</dbReference>
<gene>
    <name evidence="5" type="ORF">TSPGSL018_19678</name>
</gene>
<name>A0A061RUY6_9CHLO</name>
<feature type="region of interest" description="Disordered" evidence="3">
    <location>
        <begin position="40"/>
        <end position="161"/>
    </location>
</feature>
<dbReference type="GO" id="GO:0003729">
    <property type="term" value="F:mRNA binding"/>
    <property type="evidence" value="ECO:0007669"/>
    <property type="project" value="InterPro"/>
</dbReference>
<feature type="compositionally biased region" description="Polar residues" evidence="3">
    <location>
        <begin position="94"/>
        <end position="107"/>
    </location>
</feature>
<evidence type="ECO:0000256" key="3">
    <source>
        <dbReference type="SAM" id="MobiDB-lite"/>
    </source>
</evidence>
<dbReference type="CDD" id="cd12383">
    <property type="entry name" value="RRM_RBM42"/>
    <property type="match status" value="1"/>
</dbReference>
<dbReference type="AlphaFoldDB" id="A0A061RUY6"/>
<dbReference type="InterPro" id="IPR034215">
    <property type="entry name" value="RBM42_RRM"/>
</dbReference>
<feature type="region of interest" description="Disordered" evidence="3">
    <location>
        <begin position="1"/>
        <end position="28"/>
    </location>
</feature>
<dbReference type="Pfam" id="PF00076">
    <property type="entry name" value="RRM_1"/>
    <property type="match status" value="1"/>
</dbReference>
<feature type="region of interest" description="Disordered" evidence="3">
    <location>
        <begin position="285"/>
        <end position="331"/>
    </location>
</feature>
<feature type="compositionally biased region" description="Basic residues" evidence="3">
    <location>
        <begin position="319"/>
        <end position="331"/>
    </location>
</feature>
<organism evidence="5">
    <name type="scientific">Tetraselmis sp. GSL018</name>
    <dbReference type="NCBI Taxonomy" id="582737"/>
    <lineage>
        <taxon>Eukaryota</taxon>
        <taxon>Viridiplantae</taxon>
        <taxon>Chlorophyta</taxon>
        <taxon>core chlorophytes</taxon>
        <taxon>Chlorodendrophyceae</taxon>
        <taxon>Chlorodendrales</taxon>
        <taxon>Chlorodendraceae</taxon>
        <taxon>Tetraselmis</taxon>
    </lineage>
</organism>